<dbReference type="GO" id="GO:0005634">
    <property type="term" value="C:nucleus"/>
    <property type="evidence" value="ECO:0007669"/>
    <property type="project" value="UniProtKB-SubCell"/>
</dbReference>
<dbReference type="FunFam" id="3.30.70.330:FF:000665">
    <property type="entry name" value="Polyadenylate-binding protein-interacting protein 10"/>
    <property type="match status" value="1"/>
</dbReference>
<feature type="domain" description="RRM" evidence="7">
    <location>
        <begin position="223"/>
        <end position="299"/>
    </location>
</feature>
<reference evidence="8 9" key="1">
    <citation type="journal article" date="2020" name="Nat. Food">
        <title>A phased Vanilla planifolia genome enables genetic improvement of flavour and production.</title>
        <authorList>
            <person name="Hasing T."/>
            <person name="Tang H."/>
            <person name="Brym M."/>
            <person name="Khazi F."/>
            <person name="Huang T."/>
            <person name="Chambers A.H."/>
        </authorList>
    </citation>
    <scope>NUCLEOTIDE SEQUENCE [LARGE SCALE GENOMIC DNA]</scope>
    <source>
        <tissue evidence="8">Leaf</tissue>
    </source>
</reference>
<dbReference type="Pfam" id="PF00076">
    <property type="entry name" value="RRM_1"/>
    <property type="match status" value="2"/>
</dbReference>
<dbReference type="SMART" id="SM00360">
    <property type="entry name" value="RRM"/>
    <property type="match status" value="2"/>
</dbReference>
<name>A0A835PWB1_VANPL</name>
<evidence type="ECO:0000259" key="7">
    <source>
        <dbReference type="PROSITE" id="PS50102"/>
    </source>
</evidence>
<evidence type="ECO:0000256" key="5">
    <source>
        <dbReference type="PROSITE-ProRule" id="PRU00176"/>
    </source>
</evidence>
<evidence type="ECO:0000313" key="9">
    <source>
        <dbReference type="Proteomes" id="UP000639772"/>
    </source>
</evidence>
<protein>
    <recommendedName>
        <fullName evidence="7">RRM domain-containing protein</fullName>
    </recommendedName>
</protein>
<dbReference type="PANTHER" id="PTHR32343">
    <property type="entry name" value="SERINE/ARGININE-RICH SPLICING FACTOR"/>
    <property type="match status" value="1"/>
</dbReference>
<dbReference type="CDD" id="cd12459">
    <property type="entry name" value="RRM1_CID8_like"/>
    <property type="match status" value="1"/>
</dbReference>
<feature type="domain" description="RRM" evidence="7">
    <location>
        <begin position="134"/>
        <end position="209"/>
    </location>
</feature>
<dbReference type="Pfam" id="PF07145">
    <property type="entry name" value="PAM2"/>
    <property type="match status" value="1"/>
</dbReference>
<dbReference type="InterPro" id="IPR034823">
    <property type="entry name" value="CID8-like_RRM1"/>
</dbReference>
<keyword evidence="3 5" id="KW-0694">RNA-binding</keyword>
<sequence>MAALAEKAIGSDNQFIHRKTAPCAQETEYQRDVRKLVDLLSKLNPSAKEFFPSSYPAAGRKSEGRLSADAPIFVASADYCYNSTSGDNSYKDSSSDVSSNNQPLNRRRRYGYNQGRRRLNDRVRRAEREESIRRTVYVSDIDQNVTEEHLAELFTTCGQVVDCRVCGDPHSVLRFAFIEFADEEGAREALTLSGTMLGFYPVRVLPSKTAILPSNDEREMVVRTVYCTNIDKKVTQTEVKQFFQQVCGEVSRLRLLGDNLHSTRIAFVEFLQAESAILALNCSGMALGTLPIRISPSKTPVRPRIPRVAPH</sequence>
<comment type="subcellular location">
    <subcellularLocation>
        <location evidence="1">Nucleus</location>
    </subcellularLocation>
</comment>
<gene>
    <name evidence="8" type="ORF">HPP92_022938</name>
</gene>
<keyword evidence="4" id="KW-0539">Nucleus</keyword>
<dbReference type="GO" id="GO:0003729">
    <property type="term" value="F:mRNA binding"/>
    <property type="evidence" value="ECO:0007669"/>
    <property type="project" value="UniProtKB-ARBA"/>
</dbReference>
<keyword evidence="2" id="KW-0677">Repeat</keyword>
<organism evidence="8 9">
    <name type="scientific">Vanilla planifolia</name>
    <name type="common">Vanilla</name>
    <dbReference type="NCBI Taxonomy" id="51239"/>
    <lineage>
        <taxon>Eukaryota</taxon>
        <taxon>Viridiplantae</taxon>
        <taxon>Streptophyta</taxon>
        <taxon>Embryophyta</taxon>
        <taxon>Tracheophyta</taxon>
        <taxon>Spermatophyta</taxon>
        <taxon>Magnoliopsida</taxon>
        <taxon>Liliopsida</taxon>
        <taxon>Asparagales</taxon>
        <taxon>Orchidaceae</taxon>
        <taxon>Vanilloideae</taxon>
        <taxon>Vanilleae</taxon>
        <taxon>Vanilla</taxon>
    </lineage>
</organism>
<evidence type="ECO:0000256" key="6">
    <source>
        <dbReference type="SAM" id="MobiDB-lite"/>
    </source>
</evidence>
<dbReference type="InterPro" id="IPR009818">
    <property type="entry name" value="PAM2_motif"/>
</dbReference>
<dbReference type="EMBL" id="JADCNM010000012">
    <property type="protein sequence ID" value="KAG0459810.1"/>
    <property type="molecule type" value="Genomic_DNA"/>
</dbReference>
<dbReference type="InterPro" id="IPR035979">
    <property type="entry name" value="RBD_domain_sf"/>
</dbReference>
<proteinExistence type="predicted"/>
<accession>A0A835PWB1</accession>
<comment type="caution">
    <text evidence="8">The sequence shown here is derived from an EMBL/GenBank/DDBJ whole genome shotgun (WGS) entry which is preliminary data.</text>
</comment>
<evidence type="ECO:0000256" key="4">
    <source>
        <dbReference type="ARBA" id="ARBA00023242"/>
    </source>
</evidence>
<dbReference type="OrthoDB" id="7763451at2759"/>
<evidence type="ECO:0000256" key="2">
    <source>
        <dbReference type="ARBA" id="ARBA00022737"/>
    </source>
</evidence>
<dbReference type="InterPro" id="IPR000504">
    <property type="entry name" value="RRM_dom"/>
</dbReference>
<dbReference type="InterPro" id="IPR012677">
    <property type="entry name" value="Nucleotide-bd_a/b_plait_sf"/>
</dbReference>
<dbReference type="InterPro" id="IPR034825">
    <property type="entry name" value="CID8-like_RRM2"/>
</dbReference>
<dbReference type="AlphaFoldDB" id="A0A835PWB1"/>
<evidence type="ECO:0000256" key="3">
    <source>
        <dbReference type="ARBA" id="ARBA00022884"/>
    </source>
</evidence>
<evidence type="ECO:0000313" key="8">
    <source>
        <dbReference type="EMBL" id="KAG0459810.1"/>
    </source>
</evidence>
<dbReference type="CDD" id="cd12460">
    <property type="entry name" value="RRM2_CID8_like"/>
    <property type="match status" value="1"/>
</dbReference>
<dbReference type="Proteomes" id="UP000639772">
    <property type="component" value="Chromosome 12"/>
</dbReference>
<dbReference type="PROSITE" id="PS50102">
    <property type="entry name" value="RRM"/>
    <property type="match status" value="2"/>
</dbReference>
<dbReference type="PANTHER" id="PTHR32343:SF22">
    <property type="entry name" value="LD29830P"/>
    <property type="match status" value="1"/>
</dbReference>
<feature type="region of interest" description="Disordered" evidence="6">
    <location>
        <begin position="86"/>
        <end position="112"/>
    </location>
</feature>
<dbReference type="Gene3D" id="3.30.70.330">
    <property type="match status" value="2"/>
</dbReference>
<evidence type="ECO:0000256" key="1">
    <source>
        <dbReference type="ARBA" id="ARBA00004123"/>
    </source>
</evidence>
<dbReference type="FunFam" id="3.30.70.330:FF:000530">
    <property type="entry name" value="Polyadenylate-binding protein-interacting protein 11"/>
    <property type="match status" value="1"/>
</dbReference>
<dbReference type="SUPFAM" id="SSF54928">
    <property type="entry name" value="RNA-binding domain, RBD"/>
    <property type="match status" value="1"/>
</dbReference>